<feature type="transmembrane region" description="Helical" evidence="8">
    <location>
        <begin position="395"/>
        <end position="418"/>
    </location>
</feature>
<dbReference type="GO" id="GO:0005886">
    <property type="term" value="C:plasma membrane"/>
    <property type="evidence" value="ECO:0007669"/>
    <property type="project" value="UniProtKB-SubCell"/>
</dbReference>
<dbReference type="GO" id="GO:0022857">
    <property type="term" value="F:transmembrane transporter activity"/>
    <property type="evidence" value="ECO:0007669"/>
    <property type="project" value="InterPro"/>
</dbReference>
<keyword evidence="5 8" id="KW-1133">Transmembrane helix</keyword>
<evidence type="ECO:0000256" key="4">
    <source>
        <dbReference type="ARBA" id="ARBA00022692"/>
    </source>
</evidence>
<gene>
    <name evidence="10" type="ORF">SAMN05421858_3984</name>
</gene>
<keyword evidence="11" id="KW-1185">Reference proteome</keyword>
<feature type="transmembrane region" description="Helical" evidence="8">
    <location>
        <begin position="78"/>
        <end position="98"/>
    </location>
</feature>
<dbReference type="Proteomes" id="UP000186914">
    <property type="component" value="Unassembled WGS sequence"/>
</dbReference>
<evidence type="ECO:0000256" key="3">
    <source>
        <dbReference type="ARBA" id="ARBA00022475"/>
    </source>
</evidence>
<feature type="transmembrane region" description="Helical" evidence="8">
    <location>
        <begin position="305"/>
        <end position="324"/>
    </location>
</feature>
<feature type="transmembrane region" description="Helical" evidence="8">
    <location>
        <begin position="368"/>
        <end position="389"/>
    </location>
</feature>
<dbReference type="EMBL" id="FTNO01000005">
    <property type="protein sequence ID" value="SIR82577.1"/>
    <property type="molecule type" value="Genomic_DNA"/>
</dbReference>
<feature type="transmembrane region" description="Helical" evidence="8">
    <location>
        <begin position="12"/>
        <end position="28"/>
    </location>
</feature>
<feature type="transmembrane region" description="Helical" evidence="8">
    <location>
        <begin position="243"/>
        <end position="268"/>
    </location>
</feature>
<dbReference type="InterPro" id="IPR020846">
    <property type="entry name" value="MFS_dom"/>
</dbReference>
<comment type="subcellular location">
    <subcellularLocation>
        <location evidence="1">Cell membrane</location>
        <topology evidence="1">Multi-pass membrane protein</topology>
    </subcellularLocation>
</comment>
<name>A0A1N7E388_9EURY</name>
<evidence type="ECO:0000259" key="9">
    <source>
        <dbReference type="PROSITE" id="PS50850"/>
    </source>
</evidence>
<dbReference type="InterPro" id="IPR050171">
    <property type="entry name" value="MFS_Transporters"/>
</dbReference>
<evidence type="ECO:0000256" key="2">
    <source>
        <dbReference type="ARBA" id="ARBA00022448"/>
    </source>
</evidence>
<dbReference type="PROSITE" id="PS50850">
    <property type="entry name" value="MFS"/>
    <property type="match status" value="1"/>
</dbReference>
<dbReference type="InterPro" id="IPR036259">
    <property type="entry name" value="MFS_trans_sf"/>
</dbReference>
<reference evidence="11" key="1">
    <citation type="submission" date="2017-01" db="EMBL/GenBank/DDBJ databases">
        <authorList>
            <person name="Varghese N."/>
            <person name="Submissions S."/>
        </authorList>
    </citation>
    <scope>NUCLEOTIDE SEQUENCE [LARGE SCALE GENOMIC DNA]</scope>
    <source>
        <strain evidence="11">CGMCC 1.7737</strain>
    </source>
</reference>
<dbReference type="AlphaFoldDB" id="A0A1N7E388"/>
<evidence type="ECO:0000256" key="7">
    <source>
        <dbReference type="SAM" id="MobiDB-lite"/>
    </source>
</evidence>
<feature type="compositionally biased region" description="Basic and acidic residues" evidence="7">
    <location>
        <begin position="201"/>
        <end position="217"/>
    </location>
</feature>
<proteinExistence type="predicted"/>
<dbReference type="PANTHER" id="PTHR23517">
    <property type="entry name" value="RESISTANCE PROTEIN MDTM, PUTATIVE-RELATED-RELATED"/>
    <property type="match status" value="1"/>
</dbReference>
<feature type="transmembrane region" description="Helical" evidence="8">
    <location>
        <begin position="168"/>
        <end position="187"/>
    </location>
</feature>
<protein>
    <submittedName>
        <fullName evidence="10">Sugar phosphate permease</fullName>
    </submittedName>
</protein>
<keyword evidence="6 8" id="KW-0472">Membrane</keyword>
<evidence type="ECO:0000313" key="10">
    <source>
        <dbReference type="EMBL" id="SIR82577.1"/>
    </source>
</evidence>
<dbReference type="Pfam" id="PF07690">
    <property type="entry name" value="MFS_1"/>
    <property type="match status" value="1"/>
</dbReference>
<dbReference type="Gene3D" id="1.20.1250.20">
    <property type="entry name" value="MFS general substrate transporter like domains"/>
    <property type="match status" value="1"/>
</dbReference>
<accession>A0A1N7E388</accession>
<evidence type="ECO:0000256" key="6">
    <source>
        <dbReference type="ARBA" id="ARBA00023136"/>
    </source>
</evidence>
<dbReference type="RefSeq" id="WP_076431874.1">
    <property type="nucleotide sequence ID" value="NZ_FTNO01000005.1"/>
</dbReference>
<evidence type="ECO:0000256" key="5">
    <source>
        <dbReference type="ARBA" id="ARBA00022989"/>
    </source>
</evidence>
<dbReference type="InterPro" id="IPR011701">
    <property type="entry name" value="MFS"/>
</dbReference>
<dbReference type="OrthoDB" id="29061at2157"/>
<feature type="transmembrane region" description="Helical" evidence="8">
    <location>
        <begin position="280"/>
        <end position="298"/>
    </location>
</feature>
<keyword evidence="4 8" id="KW-0812">Transmembrane</keyword>
<evidence type="ECO:0000256" key="8">
    <source>
        <dbReference type="SAM" id="Phobius"/>
    </source>
</evidence>
<sequence length="420" mass="42795">MATGVSGRFSRVFHYDTLLLTAGIWFLAKFLRYALPALFPVFQTEFDVSNAFLGTAFTAMMIGYSLMQFPSGVLADRFGAVQVIVAGAVVAASGALVLGISAPLVVLLGGMLLIGLGTGVHKTVSIRLLARVYPDRTGRALGLFDTLGAFGGVAAPTAAVIATDAGNWHALFLVGAVVGVALAGGVFSHVPRRASNGVGDADGRDNADHTNSDDDTNHPNPETNSETNVGLRRYLSLFQNRRFSLFVGVTLCFGFAYNGVVAFLPLYLTDNGLTDGTASLVYSALFAVSFVQIVTGDLSDRIGQLPLTIAVLAVAAAALGALVVVGQASALVLGATVVAFGLGSHGFRPIRGAYLSATIPGDVAGGGLGLVRTLLMGVGAIAPAIVGIIADTAGFAAAFGLLAVVMAGAVVFAGATALSK</sequence>
<feature type="compositionally biased region" description="Polar residues" evidence="7">
    <location>
        <begin position="218"/>
        <end position="227"/>
    </location>
</feature>
<feature type="region of interest" description="Disordered" evidence="7">
    <location>
        <begin position="197"/>
        <end position="227"/>
    </location>
</feature>
<organism evidence="10 11">
    <name type="scientific">Haladaptatus litoreus</name>
    <dbReference type="NCBI Taxonomy" id="553468"/>
    <lineage>
        <taxon>Archaea</taxon>
        <taxon>Methanobacteriati</taxon>
        <taxon>Methanobacteriota</taxon>
        <taxon>Stenosarchaea group</taxon>
        <taxon>Halobacteria</taxon>
        <taxon>Halobacteriales</taxon>
        <taxon>Haladaptataceae</taxon>
        <taxon>Haladaptatus</taxon>
    </lineage>
</organism>
<keyword evidence="3" id="KW-1003">Cell membrane</keyword>
<evidence type="ECO:0000256" key="1">
    <source>
        <dbReference type="ARBA" id="ARBA00004651"/>
    </source>
</evidence>
<feature type="transmembrane region" description="Helical" evidence="8">
    <location>
        <begin position="330"/>
        <end position="347"/>
    </location>
</feature>
<feature type="domain" description="Major facilitator superfamily (MFS) profile" evidence="9">
    <location>
        <begin position="17"/>
        <end position="420"/>
    </location>
</feature>
<feature type="transmembrane region" description="Helical" evidence="8">
    <location>
        <begin position="141"/>
        <end position="162"/>
    </location>
</feature>
<dbReference type="PANTHER" id="PTHR23517:SF3">
    <property type="entry name" value="INTEGRAL MEMBRANE TRANSPORT PROTEIN"/>
    <property type="match status" value="1"/>
</dbReference>
<evidence type="ECO:0000313" key="11">
    <source>
        <dbReference type="Proteomes" id="UP000186914"/>
    </source>
</evidence>
<keyword evidence="2" id="KW-0813">Transport</keyword>
<feature type="transmembrane region" description="Helical" evidence="8">
    <location>
        <begin position="104"/>
        <end position="120"/>
    </location>
</feature>
<feature type="transmembrane region" description="Helical" evidence="8">
    <location>
        <begin position="48"/>
        <end position="66"/>
    </location>
</feature>
<dbReference type="SUPFAM" id="SSF103473">
    <property type="entry name" value="MFS general substrate transporter"/>
    <property type="match status" value="1"/>
</dbReference>